<evidence type="ECO:0000256" key="1">
    <source>
        <dbReference type="SAM" id="MobiDB-lite"/>
    </source>
</evidence>
<evidence type="ECO:0000313" key="2">
    <source>
        <dbReference type="EMBL" id="TYA12013.1"/>
    </source>
</evidence>
<sequence length="62" mass="6516">MANKGEKYNRRVGNGSSNAQNATTGNGGEGRSGRLSQIKNHSSTGGSTPDEFISGRDSYDHT</sequence>
<feature type="compositionally biased region" description="Polar residues" evidence="1">
    <location>
        <begin position="34"/>
        <end position="47"/>
    </location>
</feature>
<dbReference type="OrthoDB" id="2663411at2"/>
<feature type="compositionally biased region" description="Basic and acidic residues" evidence="1">
    <location>
        <begin position="53"/>
        <end position="62"/>
    </location>
</feature>
<keyword evidence="3" id="KW-1185">Reference proteome</keyword>
<gene>
    <name evidence="2" type="ORF">FRY98_14840</name>
</gene>
<feature type="region of interest" description="Disordered" evidence="1">
    <location>
        <begin position="1"/>
        <end position="62"/>
    </location>
</feature>
<comment type="caution">
    <text evidence="2">The sequence shown here is derived from an EMBL/GenBank/DDBJ whole genome shotgun (WGS) entry which is preliminary data.</text>
</comment>
<accession>A0A5D0CQ08</accession>
<evidence type="ECO:0000313" key="3">
    <source>
        <dbReference type="Proteomes" id="UP000325218"/>
    </source>
</evidence>
<dbReference type="EMBL" id="VSDO01000003">
    <property type="protein sequence ID" value="TYA12013.1"/>
    <property type="molecule type" value="Genomic_DNA"/>
</dbReference>
<feature type="compositionally biased region" description="Polar residues" evidence="1">
    <location>
        <begin position="14"/>
        <end position="24"/>
    </location>
</feature>
<name>A0A5D0CQ08_9BACL</name>
<reference evidence="2 3" key="1">
    <citation type="submission" date="2019-08" db="EMBL/GenBank/DDBJ databases">
        <title>Genome sequencing of Paenibacillus faecis DSM 23593(T).</title>
        <authorList>
            <person name="Kook J.-K."/>
            <person name="Park S.-N."/>
            <person name="Lim Y.K."/>
        </authorList>
    </citation>
    <scope>NUCLEOTIDE SEQUENCE [LARGE SCALE GENOMIC DNA]</scope>
    <source>
        <strain evidence="2 3">DSM 23593</strain>
    </source>
</reference>
<protein>
    <submittedName>
        <fullName evidence="2">Uncharacterized protein</fullName>
    </submittedName>
</protein>
<dbReference type="AlphaFoldDB" id="A0A5D0CQ08"/>
<dbReference type="RefSeq" id="WP_148453233.1">
    <property type="nucleotide sequence ID" value="NZ_BORZ01000008.1"/>
</dbReference>
<dbReference type="Proteomes" id="UP000325218">
    <property type="component" value="Unassembled WGS sequence"/>
</dbReference>
<organism evidence="2 3">
    <name type="scientific">Paenibacillus faecis</name>
    <dbReference type="NCBI Taxonomy" id="862114"/>
    <lineage>
        <taxon>Bacteria</taxon>
        <taxon>Bacillati</taxon>
        <taxon>Bacillota</taxon>
        <taxon>Bacilli</taxon>
        <taxon>Bacillales</taxon>
        <taxon>Paenibacillaceae</taxon>
        <taxon>Paenibacillus</taxon>
    </lineage>
</organism>
<proteinExistence type="predicted"/>